<reference evidence="3 4" key="1">
    <citation type="submission" date="2018-03" db="EMBL/GenBank/DDBJ databases">
        <title>Cross-interface Injection: A General Nanoliter Liquid Handling Method Applied to Single Cells Genome Amplification Automated Nanoliter Liquid Handling Applied to Single Cell Multiple Displacement Amplification.</title>
        <authorList>
            <person name="Yun J."/>
            <person name="Xu P."/>
            <person name="Xu J."/>
            <person name="Dai X."/>
            <person name="Wang Y."/>
            <person name="Zheng X."/>
            <person name="Cao C."/>
            <person name="Yi Q."/>
            <person name="Zhu Y."/>
            <person name="Wang L."/>
            <person name="Dong Z."/>
            <person name="Huang Y."/>
            <person name="Huang L."/>
            <person name="Du W."/>
        </authorList>
    </citation>
    <scope>NUCLEOTIDE SEQUENCE [LARGE SCALE GENOMIC DNA]</scope>
    <source>
        <strain evidence="3 4">Z-D1-2</strain>
    </source>
</reference>
<feature type="domain" description="DNA2/NAM7 helicase helicase" evidence="1">
    <location>
        <begin position="303"/>
        <end position="477"/>
    </location>
</feature>
<name>A0A2T4DS79_9BACT</name>
<comment type="caution">
    <text evidence="3">The sequence shown here is derived from an EMBL/GenBank/DDBJ whole genome shotgun (WGS) entry which is preliminary data.</text>
</comment>
<keyword evidence="3" id="KW-0378">Hydrolase</keyword>
<dbReference type="PANTHER" id="PTHR10887:SF530">
    <property type="entry name" value="SUPERFAMILY I DNA HELICASES"/>
    <property type="match status" value="1"/>
</dbReference>
<dbReference type="CDD" id="cd18808">
    <property type="entry name" value="SF1_C_Upf1"/>
    <property type="match status" value="1"/>
</dbReference>
<accession>A0A2T4DS79</accession>
<dbReference type="EMBL" id="PYVU01000041">
    <property type="protein sequence ID" value="PTB96652.1"/>
    <property type="molecule type" value="Genomic_DNA"/>
</dbReference>
<dbReference type="Pfam" id="PF13086">
    <property type="entry name" value="AAA_11"/>
    <property type="match status" value="2"/>
</dbReference>
<protein>
    <submittedName>
        <fullName evidence="3">DNA helicase I</fullName>
    </submittedName>
</protein>
<gene>
    <name evidence="3" type="ORF">C9994_06340</name>
</gene>
<dbReference type="Pfam" id="PF13087">
    <property type="entry name" value="AAA_12"/>
    <property type="match status" value="1"/>
</dbReference>
<proteinExistence type="predicted"/>
<keyword evidence="3" id="KW-0547">Nucleotide-binding</keyword>
<dbReference type="InterPro" id="IPR041677">
    <property type="entry name" value="DNA2/NAM7_AAA_11"/>
</dbReference>
<feature type="domain" description="DNA2/NAM7 helicase helicase" evidence="1">
    <location>
        <begin position="852"/>
        <end position="988"/>
    </location>
</feature>
<dbReference type="Pfam" id="PF13195">
    <property type="entry name" value="DUF4011"/>
    <property type="match status" value="1"/>
</dbReference>
<dbReference type="PANTHER" id="PTHR10887">
    <property type="entry name" value="DNA2/NAM7 HELICASE FAMILY"/>
    <property type="match status" value="1"/>
</dbReference>
<sequence length="1340" mass="157332">MHEILRYYLKRLTNLSSSNRSLLLLRLISDQTIDLHDFDFILNKPSFSLIEALLAKKKDIPLAAISDPRMEANNLLSGKLKKLKRIEKFIHDERGAKDLYVGWPFVRGKLQGGTLVRCPLIFFPVEIIQKDDQWVMQLREEVNITFNKTFLLAYAFYHGIKVNDDLLEKVFEIYDTDSRVFRTELYQIFKESAVNLNFNQDNFIDKLQSFKNYKKADFEEEQKEGEIKLFPEAVLGIFPQSGSYLVPDYTFMLDEEQKVQDIEEFFLSRTLDKTEENPDLYRQKYRFIDTIKEEETFSVFPMDAYQENALKAVKRGNSLVVQGPPGTGKSQLISNLITDFIARGKKVLVVCQKRAALDVIYKKLQSIEMDPFAALVHDFKNDKKRIFEQVQSQIEKIDEYEVKNNGLDAVQIQRDFLHASRRIDQIVEEREEYRQAFFDEGECGISAKELYLNSDISLPSINLKQEYRHFHLSEIRQFSDKIEHYQSYVDDFSSEQFIWNDRVDFTDFTLSDKKEILRLLKHIPEYIENNGEKAFDIVGSKMSLKEFEDVVYHKEKLLQFEKLLSPNVFDYLNHLMQFDEDENTRLLWLSNNQRVINECFKDGGIESSLAAENLGTLQKVLELRRQSLKRPPEWLNWHVFSKEKYFLKKVAVANAVVMNKEGVVQMERLLDNRLNFEHNMTKLKNQEWLINVPDTKDQLLLNEWFEEQKNAIKAKEILSIFTNYKELTFFKDGSIKSFLAKIDAIIALSESVIAEKQSWKKYFTRTQIDHLEQSGVVPNYAEAFKKHFDELVDFDKMYEAMAPYEKGVLRLFEESDLQINQKNIRKIFINSIYLSWLDHIETKYPILREVSTRKFDKQTDELQSAIEEKWRLSNEILTLKVRERTFSNVEYNRLNNRVSYRDLSHQVTKKRQVWPIRKLIKEFNEELFDLIPCWLASPESVSAIFPMEQMFDLVVFDEASQCFVEKGIPAMYRGSQVVIAGDDKQLSPNDLYKVRWEEDEPEHVDLEIDSLLDLANKYLMNVHLAGHYRSKSLDLIDFSNKHFYNGKLRLLPDFNYINQADPGIDYIKVAGVWENQKNEIEALNVVDIIKAYLKDEPDKEIGVVTFNAPQQGLIWDILEEQVSTGNITLPDNFFVKNIENVQGDEKDVIIFSTGYAPDAKGKMNMQFGSINTLKGENRLNVAITRAREKIIIVSSIYPEQLKVDDTKNEGPKLLKAYLNYALEVSKNNFKPQPATLDKFGNHWFLKKKLATELNESLEKVEVKEELPFADLSFVEKEKYKGLLLSDDDLFYDNPSVKDIYAYTPFMLQKMNWPYIRVKSRNYWDNKAEMMEKIQKFIQRN</sequence>
<evidence type="ECO:0000259" key="1">
    <source>
        <dbReference type="Pfam" id="PF13086"/>
    </source>
</evidence>
<dbReference type="InterPro" id="IPR045055">
    <property type="entry name" value="DNA2/NAM7-like"/>
</dbReference>
<dbReference type="Proteomes" id="UP000240608">
    <property type="component" value="Unassembled WGS sequence"/>
</dbReference>
<dbReference type="Gene3D" id="3.40.50.300">
    <property type="entry name" value="P-loop containing nucleotide triphosphate hydrolases"/>
    <property type="match status" value="3"/>
</dbReference>
<dbReference type="InterPro" id="IPR025103">
    <property type="entry name" value="DUF4011"/>
</dbReference>
<keyword evidence="3" id="KW-0067">ATP-binding</keyword>
<dbReference type="GO" id="GO:0004386">
    <property type="term" value="F:helicase activity"/>
    <property type="evidence" value="ECO:0007669"/>
    <property type="project" value="UniProtKB-KW"/>
</dbReference>
<feature type="domain" description="DNA2/NAM7 helicase-like C-terminal" evidence="2">
    <location>
        <begin position="1020"/>
        <end position="1195"/>
    </location>
</feature>
<keyword evidence="3" id="KW-0347">Helicase</keyword>
<dbReference type="InterPro" id="IPR027417">
    <property type="entry name" value="P-loop_NTPase"/>
</dbReference>
<dbReference type="InterPro" id="IPR047187">
    <property type="entry name" value="SF1_C_Upf1"/>
</dbReference>
<evidence type="ECO:0000313" key="4">
    <source>
        <dbReference type="Proteomes" id="UP000240608"/>
    </source>
</evidence>
<dbReference type="InterPro" id="IPR041679">
    <property type="entry name" value="DNA2/NAM7-like_C"/>
</dbReference>
<organism evidence="3 4">
    <name type="scientific">Marivirga lumbricoides</name>
    <dbReference type="NCBI Taxonomy" id="1046115"/>
    <lineage>
        <taxon>Bacteria</taxon>
        <taxon>Pseudomonadati</taxon>
        <taxon>Bacteroidota</taxon>
        <taxon>Cytophagia</taxon>
        <taxon>Cytophagales</taxon>
        <taxon>Marivirgaceae</taxon>
        <taxon>Marivirga</taxon>
    </lineage>
</organism>
<evidence type="ECO:0000259" key="2">
    <source>
        <dbReference type="Pfam" id="PF13087"/>
    </source>
</evidence>
<dbReference type="SUPFAM" id="SSF52540">
    <property type="entry name" value="P-loop containing nucleoside triphosphate hydrolases"/>
    <property type="match status" value="2"/>
</dbReference>
<evidence type="ECO:0000313" key="3">
    <source>
        <dbReference type="EMBL" id="PTB96652.1"/>
    </source>
</evidence>